<dbReference type="Pfam" id="PF01431">
    <property type="entry name" value="Peptidase_M13"/>
    <property type="match status" value="1"/>
</dbReference>
<evidence type="ECO:0000256" key="5">
    <source>
        <dbReference type="ARBA" id="ARBA00022801"/>
    </source>
</evidence>
<keyword evidence="8" id="KW-0732">Signal</keyword>
<dbReference type="GO" id="GO:0016485">
    <property type="term" value="P:protein processing"/>
    <property type="evidence" value="ECO:0007669"/>
    <property type="project" value="TreeGrafter"/>
</dbReference>
<dbReference type="EMBL" id="VRTS01000009">
    <property type="protein sequence ID" value="TXK60501.1"/>
    <property type="molecule type" value="Genomic_DNA"/>
</dbReference>
<dbReference type="AlphaFoldDB" id="A0A5C8KLP0"/>
<keyword evidence="3" id="KW-0645">Protease</keyword>
<evidence type="ECO:0000256" key="6">
    <source>
        <dbReference type="ARBA" id="ARBA00022833"/>
    </source>
</evidence>
<evidence type="ECO:0000256" key="7">
    <source>
        <dbReference type="ARBA" id="ARBA00023049"/>
    </source>
</evidence>
<dbReference type="RefSeq" id="WP_147892294.1">
    <property type="nucleotide sequence ID" value="NZ_VRTS01000009.1"/>
</dbReference>
<keyword evidence="4" id="KW-0479">Metal-binding</keyword>
<name>A0A5C8KLP0_9GAMM</name>
<keyword evidence="5" id="KW-0378">Hydrolase</keyword>
<dbReference type="InterPro" id="IPR018497">
    <property type="entry name" value="Peptidase_M13_C"/>
</dbReference>
<dbReference type="Proteomes" id="UP000321248">
    <property type="component" value="Unassembled WGS sequence"/>
</dbReference>
<protein>
    <submittedName>
        <fullName evidence="11">M13 family metallopeptidase</fullName>
    </submittedName>
</protein>
<evidence type="ECO:0000256" key="8">
    <source>
        <dbReference type="SAM" id="SignalP"/>
    </source>
</evidence>
<evidence type="ECO:0000256" key="1">
    <source>
        <dbReference type="ARBA" id="ARBA00001947"/>
    </source>
</evidence>
<evidence type="ECO:0000256" key="3">
    <source>
        <dbReference type="ARBA" id="ARBA00022670"/>
    </source>
</evidence>
<feature type="signal peptide" evidence="8">
    <location>
        <begin position="1"/>
        <end position="20"/>
    </location>
</feature>
<feature type="chain" id="PRO_5022740542" evidence="8">
    <location>
        <begin position="21"/>
        <end position="708"/>
    </location>
</feature>
<reference evidence="11 12" key="1">
    <citation type="submission" date="2019-08" db="EMBL/GenBank/DDBJ databases">
        <authorList>
            <person name="Karlyshev A.V."/>
        </authorList>
    </citation>
    <scope>NUCLEOTIDE SEQUENCE [LARGE SCALE GENOMIC DNA]</scope>
    <source>
        <strain evidence="11 12">Alg18-2.2</strain>
    </source>
</reference>
<dbReference type="Gene3D" id="3.40.390.10">
    <property type="entry name" value="Collagenase (Catalytic Domain)"/>
    <property type="match status" value="1"/>
</dbReference>
<dbReference type="PROSITE" id="PS51885">
    <property type="entry name" value="NEPRILYSIN"/>
    <property type="match status" value="1"/>
</dbReference>
<dbReference type="GO" id="GO:0005886">
    <property type="term" value="C:plasma membrane"/>
    <property type="evidence" value="ECO:0007669"/>
    <property type="project" value="TreeGrafter"/>
</dbReference>
<dbReference type="SUPFAM" id="SSF55486">
    <property type="entry name" value="Metalloproteases ('zincins'), catalytic domain"/>
    <property type="match status" value="1"/>
</dbReference>
<organism evidence="11 12">
    <name type="scientific">Alkalisalibacterium limincola</name>
    <dbReference type="NCBI Taxonomy" id="2699169"/>
    <lineage>
        <taxon>Bacteria</taxon>
        <taxon>Pseudomonadati</taxon>
        <taxon>Pseudomonadota</taxon>
        <taxon>Gammaproteobacteria</taxon>
        <taxon>Lysobacterales</taxon>
        <taxon>Lysobacteraceae</taxon>
        <taxon>Alkalisalibacterium</taxon>
    </lineage>
</organism>
<dbReference type="Pfam" id="PF05649">
    <property type="entry name" value="Peptidase_M13_N"/>
    <property type="match status" value="1"/>
</dbReference>
<dbReference type="PROSITE" id="PS51257">
    <property type="entry name" value="PROKAR_LIPOPROTEIN"/>
    <property type="match status" value="1"/>
</dbReference>
<dbReference type="PANTHER" id="PTHR11733">
    <property type="entry name" value="ZINC METALLOPROTEASE FAMILY M13 NEPRILYSIN-RELATED"/>
    <property type="match status" value="1"/>
</dbReference>
<feature type="domain" description="Peptidase M13 N-terminal" evidence="10">
    <location>
        <begin position="73"/>
        <end position="451"/>
    </location>
</feature>
<comment type="cofactor">
    <cofactor evidence="1">
        <name>Zn(2+)</name>
        <dbReference type="ChEBI" id="CHEBI:29105"/>
    </cofactor>
</comment>
<feature type="domain" description="Peptidase M13 C-terminal" evidence="9">
    <location>
        <begin position="503"/>
        <end position="704"/>
    </location>
</feature>
<dbReference type="InterPro" id="IPR008753">
    <property type="entry name" value="Peptidase_M13_N"/>
</dbReference>
<proteinExistence type="inferred from homology"/>
<dbReference type="Gene3D" id="1.10.1380.10">
    <property type="entry name" value="Neutral endopeptidase , domain2"/>
    <property type="match status" value="1"/>
</dbReference>
<dbReference type="CDD" id="cd08662">
    <property type="entry name" value="M13"/>
    <property type="match status" value="1"/>
</dbReference>
<comment type="similarity">
    <text evidence="2">Belongs to the peptidase M13 family.</text>
</comment>
<keyword evidence="6" id="KW-0862">Zinc</keyword>
<accession>A0A5C8KLP0</accession>
<dbReference type="InterPro" id="IPR000718">
    <property type="entry name" value="Peptidase_M13"/>
</dbReference>
<keyword evidence="7" id="KW-0482">Metalloprotease</keyword>
<comment type="caution">
    <text evidence="11">The sequence shown here is derived from an EMBL/GenBank/DDBJ whole genome shotgun (WGS) entry which is preliminary data.</text>
</comment>
<sequence length="708" mass="78216">MIRAPFSRTPLAAALVLALAACTPDSGTSPATTQTDRNGADAVAAAPSIDWDRVTTAPNRLDPAEINNDIAACDDFNGHVNSLWLEANPVPSDRTSWGSFELLGERSMEVQRELVRAAAEGDAQPGSIERRVGDFFASGMDSDAIEAAGISPIEPILAEIDAIDSREALVAYLREAYAQARGGVFGFYAGADFQDSQMVIAYSGQGGLTLPERSYYLEDREDYVRIRDAFVDYVGDVLALSGMAEDEVAATAQEILAFETQLAEASLDRVSLRNPENRYNPVSIDEANALTPNFEWGAFFDALDVDRPEMFSLGMPGFFERVDSLIAEADLETWKQWLRFRTVSSAAPFLSSDFEQRHFAFFDATIRGQQEQQERWKRVLGTVNAGMGEALGQLYVAVAFPPESKARMEELVGNLSEALKVRLQNLDWMGEETREKAIEKWASFTPKIGYPDEWRSWDGLAIEGDNYVGNVLAANRFNYRHMLDKIGKPVDPEEWGMSPQTVNAYYRASANEIVFPAAILQPPFFDPDADDALNYGGIGAVIGHEMLHGYDDQGSRFDAEGNFANWWTDEDRARFEERTALLVQQFNEYEALPGIFVNGALALGENIADLGGLTVSHDAMKLAQGEDFADPMIDGYTQDQRFFKNWAVVWRRGFTDEQLRVALTTGPHAPAPFRAIGAPSNMPAFAEAFGCESGDAMVRDGDQRVVIW</sequence>
<evidence type="ECO:0000259" key="10">
    <source>
        <dbReference type="Pfam" id="PF05649"/>
    </source>
</evidence>
<dbReference type="OrthoDB" id="9775677at2"/>
<evidence type="ECO:0000313" key="12">
    <source>
        <dbReference type="Proteomes" id="UP000321248"/>
    </source>
</evidence>
<evidence type="ECO:0000259" key="9">
    <source>
        <dbReference type="Pfam" id="PF01431"/>
    </source>
</evidence>
<gene>
    <name evidence="11" type="ORF">FU658_11975</name>
</gene>
<evidence type="ECO:0000256" key="4">
    <source>
        <dbReference type="ARBA" id="ARBA00022723"/>
    </source>
</evidence>
<evidence type="ECO:0000256" key="2">
    <source>
        <dbReference type="ARBA" id="ARBA00007357"/>
    </source>
</evidence>
<dbReference type="InterPro" id="IPR042089">
    <property type="entry name" value="Peptidase_M13_dom_2"/>
</dbReference>
<dbReference type="PRINTS" id="PR00786">
    <property type="entry name" value="NEPRILYSIN"/>
</dbReference>
<keyword evidence="12" id="KW-1185">Reference proteome</keyword>
<dbReference type="PANTHER" id="PTHR11733:SF167">
    <property type="entry name" value="FI17812P1-RELATED"/>
    <property type="match status" value="1"/>
</dbReference>
<dbReference type="GO" id="GO:0046872">
    <property type="term" value="F:metal ion binding"/>
    <property type="evidence" value="ECO:0007669"/>
    <property type="project" value="UniProtKB-KW"/>
</dbReference>
<evidence type="ECO:0000313" key="11">
    <source>
        <dbReference type="EMBL" id="TXK60501.1"/>
    </source>
</evidence>
<dbReference type="InterPro" id="IPR024079">
    <property type="entry name" value="MetalloPept_cat_dom_sf"/>
</dbReference>
<dbReference type="GO" id="GO:0004222">
    <property type="term" value="F:metalloendopeptidase activity"/>
    <property type="evidence" value="ECO:0007669"/>
    <property type="project" value="InterPro"/>
</dbReference>